<dbReference type="AlphaFoldDB" id="A0A8C5SBC0"/>
<keyword evidence="2" id="KW-0424">Laminin EGF-like domain</keyword>
<reference evidence="5" key="2">
    <citation type="submission" date="2025-09" db="UniProtKB">
        <authorList>
            <consortium name="Ensembl"/>
        </authorList>
    </citation>
    <scope>IDENTIFICATION</scope>
</reference>
<dbReference type="Proteomes" id="UP000694406">
    <property type="component" value="Unplaced"/>
</dbReference>
<keyword evidence="6" id="KW-1185">Reference proteome</keyword>
<evidence type="ECO:0000256" key="2">
    <source>
        <dbReference type="ARBA" id="ARBA00023292"/>
    </source>
</evidence>
<dbReference type="Gene3D" id="2.60.120.260">
    <property type="entry name" value="Galactose-binding domain-like"/>
    <property type="match status" value="1"/>
</dbReference>
<evidence type="ECO:0000313" key="5">
    <source>
        <dbReference type="Ensembl" id="ENSLLTP00000015504.1"/>
    </source>
</evidence>
<organism evidence="5 6">
    <name type="scientific">Laticauda laticaudata</name>
    <name type="common">Blue-ringed sea krait</name>
    <name type="synonym">Blue-lipped sea krait</name>
    <dbReference type="NCBI Taxonomy" id="8630"/>
    <lineage>
        <taxon>Eukaryota</taxon>
        <taxon>Metazoa</taxon>
        <taxon>Chordata</taxon>
        <taxon>Craniata</taxon>
        <taxon>Vertebrata</taxon>
        <taxon>Euteleostomi</taxon>
        <taxon>Lepidosauria</taxon>
        <taxon>Squamata</taxon>
        <taxon>Bifurcata</taxon>
        <taxon>Unidentata</taxon>
        <taxon>Episquamata</taxon>
        <taxon>Toxicofera</taxon>
        <taxon>Serpentes</taxon>
        <taxon>Colubroidea</taxon>
        <taxon>Elapidae</taxon>
        <taxon>Laticaudinae</taxon>
        <taxon>Laticauda</taxon>
    </lineage>
</organism>
<dbReference type="Pfam" id="PF00055">
    <property type="entry name" value="Laminin_N"/>
    <property type="match status" value="1"/>
</dbReference>
<dbReference type="PROSITE" id="PS51117">
    <property type="entry name" value="LAMININ_NTER"/>
    <property type="match status" value="1"/>
</dbReference>
<keyword evidence="1" id="KW-1015">Disulfide bond</keyword>
<evidence type="ECO:0000259" key="4">
    <source>
        <dbReference type="PROSITE" id="PS51117"/>
    </source>
</evidence>
<evidence type="ECO:0000256" key="3">
    <source>
        <dbReference type="SAM" id="SignalP"/>
    </source>
</evidence>
<dbReference type="Ensembl" id="ENSLLTT00000016105.1">
    <property type="protein sequence ID" value="ENSLLTP00000015504.1"/>
    <property type="gene ID" value="ENSLLTG00000011884.1"/>
</dbReference>
<reference evidence="5" key="1">
    <citation type="submission" date="2025-08" db="UniProtKB">
        <authorList>
            <consortium name="Ensembl"/>
        </authorList>
    </citation>
    <scope>IDENTIFICATION</scope>
</reference>
<dbReference type="InterPro" id="IPR008211">
    <property type="entry name" value="Laminin_N"/>
</dbReference>
<feature type="signal peptide" evidence="3">
    <location>
        <begin position="1"/>
        <end position="19"/>
    </location>
</feature>
<keyword evidence="3" id="KW-0732">Signal</keyword>
<name>A0A8C5SBC0_LATLA</name>
<sequence>MPCFLFILCSVSLPYFLSSQNSCHLGACHPSVGDLLVGRSQQLTASSTCGLFGPQKYCIVGYLEAPEACMCNPHPPTPLPALRLTADFWLV</sequence>
<evidence type="ECO:0000313" key="6">
    <source>
        <dbReference type="Proteomes" id="UP000694406"/>
    </source>
</evidence>
<feature type="chain" id="PRO_5034436355" description="Laminin N-terminal domain-containing protein" evidence="3">
    <location>
        <begin position="20"/>
        <end position="91"/>
    </location>
</feature>
<feature type="domain" description="Laminin N-terminal" evidence="4">
    <location>
        <begin position="24"/>
        <end position="91"/>
    </location>
</feature>
<evidence type="ECO:0000256" key="1">
    <source>
        <dbReference type="ARBA" id="ARBA00023157"/>
    </source>
</evidence>
<dbReference type="GeneTree" id="ENSGT00940000179161"/>
<accession>A0A8C5SBC0</accession>
<proteinExistence type="predicted"/>
<protein>
    <recommendedName>
        <fullName evidence="4">Laminin N-terminal domain-containing protein</fullName>
    </recommendedName>
</protein>